<dbReference type="GO" id="GO:0016757">
    <property type="term" value="F:glycosyltransferase activity"/>
    <property type="evidence" value="ECO:0007669"/>
    <property type="project" value="UniProtKB-KW"/>
</dbReference>
<dbReference type="Proteomes" id="UP000070427">
    <property type="component" value="Unassembled WGS sequence"/>
</dbReference>
<comment type="similarity">
    <text evidence="3">Belongs to the glycosyl hydrolase 130 family.</text>
</comment>
<dbReference type="Pfam" id="PF04041">
    <property type="entry name" value="Glyco_hydro_130"/>
    <property type="match status" value="1"/>
</dbReference>
<name>A0A140LBA3_9FIRM</name>
<dbReference type="EC" id="2.4.1.320" evidence="4"/>
<evidence type="ECO:0000256" key="1">
    <source>
        <dbReference type="ARBA" id="ARBA00022676"/>
    </source>
</evidence>
<keyword evidence="5" id="KW-1185">Reference proteome</keyword>
<gene>
    <name evidence="4" type="ORF">AN618_08400</name>
</gene>
<dbReference type="STRING" id="520764.AN618_08400"/>
<dbReference type="RefSeq" id="WP_066352444.1">
    <property type="nucleotide sequence ID" value="NZ_LOED01000007.1"/>
</dbReference>
<evidence type="ECO:0000313" key="5">
    <source>
        <dbReference type="Proteomes" id="UP000070427"/>
    </source>
</evidence>
<proteinExistence type="inferred from homology"/>
<sequence>MIRLERLTEKPILEPKRNGEAESEWERAAVFNCAAIYDNGLFHLIYRASNIGPHEKYGRYISRLGYAVSTDGLNFNRLRAPIITNDQPHEQRGCEDPRVVKIGDTYYMMYVAFGGRFDGDWRICLATSKNLIKWEKHGIVLDEPNKNASLFPEKINGKFVMLHRRYPNIWIAFSEDLKAWHDHRPILEPIKGTWQSARVGIAGPPIKTEDGWFLIYHAADSKNTYRLGAALLDLEDPSKVLARQEEPIMEPQLPWEKEGYVPNVVFSCGHAVKGDDIYVYYAGADSAIGVAYLNKADIKFRRARAVA</sequence>
<keyword evidence="2 4" id="KW-0808">Transferase</keyword>
<dbReference type="AlphaFoldDB" id="A0A140LBA3"/>
<accession>A0A140LBA3</accession>
<dbReference type="CDD" id="cd18614">
    <property type="entry name" value="GH130"/>
    <property type="match status" value="1"/>
</dbReference>
<reference evidence="4 5" key="1">
    <citation type="submission" date="2015-12" db="EMBL/GenBank/DDBJ databases">
        <title>Draft genome sequnece of Fervidicola ferrireducens strain Y170.</title>
        <authorList>
            <person name="Patel B.K."/>
        </authorList>
    </citation>
    <scope>NUCLEOTIDE SEQUENCE [LARGE SCALE GENOMIC DNA]</scope>
    <source>
        <strain evidence="4 5">Y170</strain>
    </source>
</reference>
<comment type="caution">
    <text evidence="4">The sequence shown here is derived from an EMBL/GenBank/DDBJ whole genome shotgun (WGS) entry which is preliminary data.</text>
</comment>
<keyword evidence="1 4" id="KW-0328">Glycosyltransferase</keyword>
<dbReference type="PANTHER" id="PTHR34106:SF5">
    <property type="entry name" value="GLYCOSIDASE"/>
    <property type="match status" value="1"/>
</dbReference>
<dbReference type="PIRSF" id="PIRSF016202">
    <property type="entry name" value="PH1107"/>
    <property type="match status" value="1"/>
</dbReference>
<evidence type="ECO:0000256" key="2">
    <source>
        <dbReference type="ARBA" id="ARBA00022679"/>
    </source>
</evidence>
<dbReference type="InterPro" id="IPR007184">
    <property type="entry name" value="Mannoside_phosphorylase"/>
</dbReference>
<dbReference type="PATRIC" id="fig|520764.3.peg.872"/>
<dbReference type="EMBL" id="LOED01000007">
    <property type="protein sequence ID" value="KXG77828.1"/>
    <property type="molecule type" value="Genomic_DNA"/>
</dbReference>
<evidence type="ECO:0000256" key="3">
    <source>
        <dbReference type="ARBA" id="ARBA00024356"/>
    </source>
</evidence>
<dbReference type="InParanoid" id="A0A140LBA3"/>
<dbReference type="Gene3D" id="2.115.10.20">
    <property type="entry name" value="Glycosyl hydrolase domain, family 43"/>
    <property type="match status" value="1"/>
</dbReference>
<protein>
    <submittedName>
        <fullName evidence="4">1,4-beta-mannosyl-N-acetylglucosamine phosphorylase</fullName>
        <ecNumber evidence="4">2.4.1.320</ecNumber>
    </submittedName>
</protein>
<dbReference type="SUPFAM" id="SSF75005">
    <property type="entry name" value="Arabinanase/levansucrase/invertase"/>
    <property type="match status" value="1"/>
</dbReference>
<dbReference type="PANTHER" id="PTHR34106">
    <property type="entry name" value="GLYCOSIDASE"/>
    <property type="match status" value="1"/>
</dbReference>
<dbReference type="InterPro" id="IPR023296">
    <property type="entry name" value="Glyco_hydro_beta-prop_sf"/>
</dbReference>
<evidence type="ECO:0000313" key="4">
    <source>
        <dbReference type="EMBL" id="KXG77828.1"/>
    </source>
</evidence>
<dbReference type="OrthoDB" id="9759709at2"/>
<organism evidence="4 5">
    <name type="scientific">Fervidicola ferrireducens</name>
    <dbReference type="NCBI Taxonomy" id="520764"/>
    <lineage>
        <taxon>Bacteria</taxon>
        <taxon>Bacillati</taxon>
        <taxon>Bacillota</taxon>
        <taxon>Clostridia</taxon>
        <taxon>Thermosediminibacterales</taxon>
        <taxon>Thermosediminibacteraceae</taxon>
        <taxon>Fervidicola</taxon>
    </lineage>
</organism>